<evidence type="ECO:0000313" key="3">
    <source>
        <dbReference type="Proteomes" id="UP000590740"/>
    </source>
</evidence>
<comment type="caution">
    <text evidence="2">The sequence shown here is derived from an EMBL/GenBank/DDBJ whole genome shotgun (WGS) entry which is preliminary data.</text>
</comment>
<dbReference type="RefSeq" id="WP_184344511.1">
    <property type="nucleotide sequence ID" value="NZ_JACHIG010000020.1"/>
</dbReference>
<accession>A0A7W7YG49</accession>
<keyword evidence="1" id="KW-0175">Coiled coil</keyword>
<organism evidence="2 3">
    <name type="scientific">Prosthecobacter vanneervenii</name>
    <dbReference type="NCBI Taxonomy" id="48466"/>
    <lineage>
        <taxon>Bacteria</taxon>
        <taxon>Pseudomonadati</taxon>
        <taxon>Verrucomicrobiota</taxon>
        <taxon>Verrucomicrobiia</taxon>
        <taxon>Verrucomicrobiales</taxon>
        <taxon>Verrucomicrobiaceae</taxon>
        <taxon>Prosthecobacter</taxon>
    </lineage>
</organism>
<sequence length="181" mass="20710">MKRLLNTLLVIISLGLCAVCLVQWQREARLRGHIADLVKRLEAENNLRIEAERKVRAYEMEIARLTELRAEVEAKLVEVSREYNDLSNDSVARGITIAIYMRELMQMQRGLEATQLAFGKGSEAIKSHNSVVASQNSAMEKQNELLKQLVEERNDAIAKLNARTREFNELVEKYNKLAKGR</sequence>
<dbReference type="Gene3D" id="1.10.287.1490">
    <property type="match status" value="1"/>
</dbReference>
<feature type="coiled-coil region" evidence="1">
    <location>
        <begin position="34"/>
        <end position="89"/>
    </location>
</feature>
<dbReference type="EMBL" id="JACHIG010000020">
    <property type="protein sequence ID" value="MBB5035575.1"/>
    <property type="molecule type" value="Genomic_DNA"/>
</dbReference>
<gene>
    <name evidence="2" type="ORF">HNQ65_005188</name>
</gene>
<evidence type="ECO:0000256" key="1">
    <source>
        <dbReference type="SAM" id="Coils"/>
    </source>
</evidence>
<feature type="coiled-coil region" evidence="1">
    <location>
        <begin position="132"/>
        <end position="177"/>
    </location>
</feature>
<evidence type="ECO:0000313" key="2">
    <source>
        <dbReference type="EMBL" id="MBB5035575.1"/>
    </source>
</evidence>
<keyword evidence="3" id="KW-1185">Reference proteome</keyword>
<proteinExistence type="predicted"/>
<dbReference type="Proteomes" id="UP000590740">
    <property type="component" value="Unassembled WGS sequence"/>
</dbReference>
<dbReference type="AlphaFoldDB" id="A0A7W7YG49"/>
<reference evidence="2 3" key="1">
    <citation type="submission" date="2020-08" db="EMBL/GenBank/DDBJ databases">
        <title>Genomic Encyclopedia of Type Strains, Phase IV (KMG-IV): sequencing the most valuable type-strain genomes for metagenomic binning, comparative biology and taxonomic classification.</title>
        <authorList>
            <person name="Goeker M."/>
        </authorList>
    </citation>
    <scope>NUCLEOTIDE SEQUENCE [LARGE SCALE GENOMIC DNA]</scope>
    <source>
        <strain evidence="2 3">DSM 12252</strain>
    </source>
</reference>
<name>A0A7W7YG49_9BACT</name>
<protein>
    <submittedName>
        <fullName evidence="2">Putative coiled-coil protein SlyX</fullName>
    </submittedName>
</protein>